<evidence type="ECO:0000313" key="2">
    <source>
        <dbReference type="Proteomes" id="UP000887159"/>
    </source>
</evidence>
<dbReference type="AlphaFoldDB" id="A0A8X6RRF9"/>
<protein>
    <submittedName>
        <fullName evidence="1">Uncharacterized protein</fullName>
    </submittedName>
</protein>
<sequence length="90" mass="10319">MNLKLDSDDVQELLDFQNQELTMEELMEMHEQDIKGVNTQVNQNIGWRLGILQKVSVELKKGLIHQSIGTAPLVRQWEAGRAADREFGIE</sequence>
<accession>A0A8X6RRF9</accession>
<dbReference type="EMBL" id="BMAU01021175">
    <property type="protein sequence ID" value="GFX93822.1"/>
    <property type="molecule type" value="Genomic_DNA"/>
</dbReference>
<dbReference type="Proteomes" id="UP000887159">
    <property type="component" value="Unassembled WGS sequence"/>
</dbReference>
<gene>
    <name evidence="1" type="ORF">TNCV_1589981</name>
</gene>
<organism evidence="1 2">
    <name type="scientific">Trichonephila clavipes</name>
    <name type="common">Golden silk orbweaver</name>
    <name type="synonym">Nephila clavipes</name>
    <dbReference type="NCBI Taxonomy" id="2585209"/>
    <lineage>
        <taxon>Eukaryota</taxon>
        <taxon>Metazoa</taxon>
        <taxon>Ecdysozoa</taxon>
        <taxon>Arthropoda</taxon>
        <taxon>Chelicerata</taxon>
        <taxon>Arachnida</taxon>
        <taxon>Araneae</taxon>
        <taxon>Araneomorphae</taxon>
        <taxon>Entelegynae</taxon>
        <taxon>Araneoidea</taxon>
        <taxon>Nephilidae</taxon>
        <taxon>Trichonephila</taxon>
    </lineage>
</organism>
<name>A0A8X6RRF9_TRICX</name>
<comment type="caution">
    <text evidence="1">The sequence shown here is derived from an EMBL/GenBank/DDBJ whole genome shotgun (WGS) entry which is preliminary data.</text>
</comment>
<proteinExistence type="predicted"/>
<evidence type="ECO:0000313" key="1">
    <source>
        <dbReference type="EMBL" id="GFX93822.1"/>
    </source>
</evidence>
<keyword evidence="2" id="KW-1185">Reference proteome</keyword>
<reference evidence="1" key="1">
    <citation type="submission" date="2020-08" db="EMBL/GenBank/DDBJ databases">
        <title>Multicomponent nature underlies the extraordinary mechanical properties of spider dragline silk.</title>
        <authorList>
            <person name="Kono N."/>
            <person name="Nakamura H."/>
            <person name="Mori M."/>
            <person name="Yoshida Y."/>
            <person name="Ohtoshi R."/>
            <person name="Malay A.D."/>
            <person name="Moran D.A.P."/>
            <person name="Tomita M."/>
            <person name="Numata K."/>
            <person name="Arakawa K."/>
        </authorList>
    </citation>
    <scope>NUCLEOTIDE SEQUENCE</scope>
</reference>